<feature type="compositionally biased region" description="Polar residues" evidence="1">
    <location>
        <begin position="33"/>
        <end position="48"/>
    </location>
</feature>
<organism evidence="3 4">
    <name type="scientific">Thanatephorus cucumeris (strain AG1-IB / isolate 7/3/14)</name>
    <name type="common">Lettuce bottom rot fungus</name>
    <name type="synonym">Rhizoctonia solani</name>
    <dbReference type="NCBI Taxonomy" id="1108050"/>
    <lineage>
        <taxon>Eukaryota</taxon>
        <taxon>Fungi</taxon>
        <taxon>Dikarya</taxon>
        <taxon>Basidiomycota</taxon>
        <taxon>Agaricomycotina</taxon>
        <taxon>Agaricomycetes</taxon>
        <taxon>Cantharellales</taxon>
        <taxon>Ceratobasidiaceae</taxon>
        <taxon>Rhizoctonia</taxon>
        <taxon>Rhizoctonia solani AG-1</taxon>
    </lineage>
</organism>
<keyword evidence="2" id="KW-0812">Transmembrane</keyword>
<accession>M5C183</accession>
<evidence type="ECO:0000256" key="2">
    <source>
        <dbReference type="SAM" id="Phobius"/>
    </source>
</evidence>
<protein>
    <submittedName>
        <fullName evidence="3">Uncharacterized protein</fullName>
    </submittedName>
</protein>
<dbReference type="EMBL" id="CAOJ01010373">
    <property type="protein sequence ID" value="CCO32745.1"/>
    <property type="molecule type" value="Genomic_DNA"/>
</dbReference>
<evidence type="ECO:0000313" key="3">
    <source>
        <dbReference type="EMBL" id="CCO32745.1"/>
    </source>
</evidence>
<evidence type="ECO:0000256" key="1">
    <source>
        <dbReference type="SAM" id="MobiDB-lite"/>
    </source>
</evidence>
<dbReference type="AlphaFoldDB" id="M5C183"/>
<comment type="caution">
    <text evidence="3">The sequence shown here is derived from an EMBL/GenBank/DDBJ whole genome shotgun (WGS) entry which is preliminary data.</text>
</comment>
<proteinExistence type="predicted"/>
<gene>
    <name evidence="3" type="ORF">BN14_06808</name>
</gene>
<feature type="transmembrane region" description="Helical" evidence="2">
    <location>
        <begin position="122"/>
        <end position="146"/>
    </location>
</feature>
<feature type="region of interest" description="Disordered" evidence="1">
    <location>
        <begin position="22"/>
        <end position="48"/>
    </location>
</feature>
<evidence type="ECO:0000313" key="4">
    <source>
        <dbReference type="Proteomes" id="UP000012065"/>
    </source>
</evidence>
<keyword evidence="2" id="KW-1133">Transmembrane helix</keyword>
<dbReference type="Proteomes" id="UP000012065">
    <property type="component" value="Unassembled WGS sequence"/>
</dbReference>
<feature type="transmembrane region" description="Helical" evidence="2">
    <location>
        <begin position="80"/>
        <end position="101"/>
    </location>
</feature>
<dbReference type="HOGENOM" id="CLU_1416069_0_0_1"/>
<name>M5C183_THACB</name>
<keyword evidence="2" id="KW-0472">Membrane</keyword>
<feature type="transmembrane region" description="Helical" evidence="2">
    <location>
        <begin position="152"/>
        <end position="178"/>
    </location>
</feature>
<reference evidence="3 4" key="1">
    <citation type="journal article" date="2013" name="J. Biotechnol.">
        <title>Establishment and interpretation of the genome sequence of the phytopathogenic fungus Rhizoctonia solani AG1-IB isolate 7/3/14.</title>
        <authorList>
            <person name="Wibberg D.W."/>
            <person name="Jelonek L.J."/>
            <person name="Rupp O.R."/>
            <person name="Hennig M.H."/>
            <person name="Eikmeyer F.E."/>
            <person name="Goesmann A.G."/>
            <person name="Hartmann A.H."/>
            <person name="Borriss R.B."/>
            <person name="Grosch R.G."/>
            <person name="Puehler A.P."/>
            <person name="Schlueter A.S."/>
        </authorList>
    </citation>
    <scope>NUCLEOTIDE SEQUENCE [LARGE SCALE GENOMIC DNA]</scope>
    <source>
        <strain evidence="4">AG1-IB / isolate 7/3/14</strain>
    </source>
</reference>
<sequence>MPFVVFLVSMVQALLDKPCSKSEESSGFEVAGQTESGGNSQRITNSNNPVSTPLWTHIKDYLWGEEDEASRGEYIPNFRWTPILSGIIIPFAILLEIPGLTEHWYIRTIGNKTVETQENSKILDAGLGISMGSAVVANAALITRFLERRVRLATFIVIGGLIIHDIINIIAVTTFGVIHGVDDGFSEPHLNV</sequence>